<dbReference type="GO" id="GO:0044010">
    <property type="term" value="P:single-species biofilm formation"/>
    <property type="evidence" value="ECO:0007669"/>
    <property type="project" value="TreeGrafter"/>
</dbReference>
<dbReference type="EMBL" id="AP019621">
    <property type="protein sequence ID" value="BBJ53196.1"/>
    <property type="molecule type" value="Genomic_DNA"/>
</dbReference>
<dbReference type="CDD" id="cd00761">
    <property type="entry name" value="Glyco_tranf_GTA_type"/>
    <property type="match status" value="1"/>
</dbReference>
<organism evidence="3">
    <name type="scientific">Streptomyces avermitilis</name>
    <dbReference type="NCBI Taxonomy" id="33903"/>
    <lineage>
        <taxon>Bacteria</taxon>
        <taxon>Bacillati</taxon>
        <taxon>Actinomycetota</taxon>
        <taxon>Actinomycetes</taxon>
        <taxon>Kitasatosporales</taxon>
        <taxon>Streptomycetaceae</taxon>
        <taxon>Streptomyces</taxon>
    </lineage>
</organism>
<feature type="region of interest" description="Disordered" evidence="1">
    <location>
        <begin position="131"/>
        <end position="151"/>
    </location>
</feature>
<evidence type="ECO:0000256" key="1">
    <source>
        <dbReference type="SAM" id="MobiDB-lite"/>
    </source>
</evidence>
<proteinExistence type="predicted"/>
<dbReference type="PANTHER" id="PTHR43685">
    <property type="entry name" value="GLYCOSYLTRANSFERASE"/>
    <property type="match status" value="1"/>
</dbReference>
<dbReference type="SUPFAM" id="SSF53448">
    <property type="entry name" value="Nucleotide-diphospho-sugar transferases"/>
    <property type="match status" value="1"/>
</dbReference>
<evidence type="ECO:0000313" key="3">
    <source>
        <dbReference type="EMBL" id="BBJ53196.1"/>
    </source>
</evidence>
<dbReference type="InterPro" id="IPR050834">
    <property type="entry name" value="Glycosyltransf_2"/>
</dbReference>
<feature type="domain" description="Glycosyltransferase 2-like" evidence="2">
    <location>
        <begin position="5"/>
        <end position="117"/>
    </location>
</feature>
<accession>A0A499VZ35</accession>
<dbReference type="Pfam" id="PF00535">
    <property type="entry name" value="Glycos_transf_2"/>
    <property type="match status" value="1"/>
</dbReference>
<dbReference type="InterPro" id="IPR001173">
    <property type="entry name" value="Glyco_trans_2-like"/>
</dbReference>
<protein>
    <recommendedName>
        <fullName evidence="2">Glycosyltransferase 2-like domain-containing protein</fullName>
    </recommendedName>
</protein>
<evidence type="ECO:0000259" key="2">
    <source>
        <dbReference type="Pfam" id="PF00535"/>
    </source>
</evidence>
<sequence length="151" mass="15896">MPRFSIIVPTHDVAGRLSRSLDSVLTQSFGDFELIPVRDAPGSPAGAVVAEYTGRDARVVPVVSPPSGGLSAARNTGLAAATGTYLLFLDGDDVLAPGALAALDARLKETGEVDAVYFGHERVHWWEAEKTNTPPLGRAPHGAFAPPRPRT</sequence>
<dbReference type="AlphaFoldDB" id="A0A499VZ35"/>
<dbReference type="InterPro" id="IPR029044">
    <property type="entry name" value="Nucleotide-diphossugar_trans"/>
</dbReference>
<reference evidence="3" key="1">
    <citation type="submission" date="2019-04" db="EMBL/GenBank/DDBJ databases">
        <title>Draft genome sequences of Streptomyces avermitilis MC3.</title>
        <authorList>
            <person name="Komaki H."/>
            <person name="Tamura T."/>
            <person name="Hosoyama A."/>
        </authorList>
    </citation>
    <scope>NUCLEOTIDE SEQUENCE</scope>
    <source>
        <strain evidence="3">MC3</strain>
    </source>
</reference>
<dbReference type="PANTHER" id="PTHR43685:SF2">
    <property type="entry name" value="GLYCOSYLTRANSFERASE 2-LIKE DOMAIN-CONTAINING PROTEIN"/>
    <property type="match status" value="1"/>
</dbReference>
<gene>
    <name evidence="3" type="ORF">SAVMC3_58250</name>
</gene>
<name>A0A499VZ35_STRAX</name>
<dbReference type="Gene3D" id="3.90.550.10">
    <property type="entry name" value="Spore Coat Polysaccharide Biosynthesis Protein SpsA, Chain A"/>
    <property type="match status" value="1"/>
</dbReference>